<keyword evidence="4" id="KW-1185">Reference proteome</keyword>
<dbReference type="EMBL" id="BLXT01000179">
    <property type="protein sequence ID" value="GFN74879.1"/>
    <property type="molecule type" value="Genomic_DNA"/>
</dbReference>
<reference evidence="3 4" key="1">
    <citation type="journal article" date="2021" name="Elife">
        <title>Chloroplast acquisition without the gene transfer in kleptoplastic sea slugs, Plakobranchus ocellatus.</title>
        <authorList>
            <person name="Maeda T."/>
            <person name="Takahashi S."/>
            <person name="Yoshida T."/>
            <person name="Shimamura S."/>
            <person name="Takaki Y."/>
            <person name="Nagai Y."/>
            <person name="Toyoda A."/>
            <person name="Suzuki Y."/>
            <person name="Arimoto A."/>
            <person name="Ishii H."/>
            <person name="Satoh N."/>
            <person name="Nishiyama T."/>
            <person name="Hasebe M."/>
            <person name="Maruyama T."/>
            <person name="Minagawa J."/>
            <person name="Obokata J."/>
            <person name="Shigenobu S."/>
        </authorList>
    </citation>
    <scope>NUCLEOTIDE SEQUENCE [LARGE SCALE GENOMIC DNA]</scope>
</reference>
<feature type="compositionally biased region" description="Basic residues" evidence="1">
    <location>
        <begin position="1"/>
        <end position="10"/>
    </location>
</feature>
<keyword evidence="2" id="KW-1133">Transmembrane helix</keyword>
<accession>A0AAV3XW94</accession>
<evidence type="ECO:0000313" key="4">
    <source>
        <dbReference type="Proteomes" id="UP000735302"/>
    </source>
</evidence>
<feature type="region of interest" description="Disordered" evidence="1">
    <location>
        <begin position="64"/>
        <end position="102"/>
    </location>
</feature>
<keyword evidence="2" id="KW-0472">Membrane</keyword>
<feature type="transmembrane region" description="Helical" evidence="2">
    <location>
        <begin position="147"/>
        <end position="166"/>
    </location>
</feature>
<protein>
    <submittedName>
        <fullName evidence="3">Uncharacterized protein</fullName>
    </submittedName>
</protein>
<comment type="caution">
    <text evidence="3">The sequence shown here is derived from an EMBL/GenBank/DDBJ whole genome shotgun (WGS) entry which is preliminary data.</text>
</comment>
<evidence type="ECO:0000256" key="2">
    <source>
        <dbReference type="SAM" id="Phobius"/>
    </source>
</evidence>
<proteinExistence type="predicted"/>
<dbReference type="Proteomes" id="UP000735302">
    <property type="component" value="Unassembled WGS sequence"/>
</dbReference>
<sequence>MDKKRTVRHVQKGENGCEARNMAESPPKLKTRAERYVKQLHKCIVIIVVEFNAVINYGGEDNDFDHDYDGDDDDNYDDDDDNYNEDDNNGGDDNDDDNDDEDTTTTKIMMMMITGPLIILIFTFLTYETKNSLLSLSETNRNKLSLTYLTSAAHLTTYVCFSWCSGRWQWMAKSQM</sequence>
<feature type="transmembrane region" description="Helical" evidence="2">
    <location>
        <begin position="108"/>
        <end position="127"/>
    </location>
</feature>
<keyword evidence="2" id="KW-0812">Transmembrane</keyword>
<feature type="region of interest" description="Disordered" evidence="1">
    <location>
        <begin position="1"/>
        <end position="26"/>
    </location>
</feature>
<evidence type="ECO:0000313" key="3">
    <source>
        <dbReference type="EMBL" id="GFN74879.1"/>
    </source>
</evidence>
<evidence type="ECO:0000256" key="1">
    <source>
        <dbReference type="SAM" id="MobiDB-lite"/>
    </source>
</evidence>
<dbReference type="AlphaFoldDB" id="A0AAV3XW94"/>
<organism evidence="3 4">
    <name type="scientific">Plakobranchus ocellatus</name>
    <dbReference type="NCBI Taxonomy" id="259542"/>
    <lineage>
        <taxon>Eukaryota</taxon>
        <taxon>Metazoa</taxon>
        <taxon>Spiralia</taxon>
        <taxon>Lophotrochozoa</taxon>
        <taxon>Mollusca</taxon>
        <taxon>Gastropoda</taxon>
        <taxon>Heterobranchia</taxon>
        <taxon>Euthyneura</taxon>
        <taxon>Panpulmonata</taxon>
        <taxon>Sacoglossa</taxon>
        <taxon>Placobranchoidea</taxon>
        <taxon>Plakobranchidae</taxon>
        <taxon>Plakobranchus</taxon>
    </lineage>
</organism>
<gene>
    <name evidence="3" type="ORF">PoB_000138500</name>
</gene>
<name>A0AAV3XW94_9GAST</name>